<evidence type="ECO:0000256" key="3">
    <source>
        <dbReference type="SAM" id="MobiDB-lite"/>
    </source>
</evidence>
<feature type="domain" description="RRM" evidence="4">
    <location>
        <begin position="224"/>
        <end position="305"/>
    </location>
</feature>
<dbReference type="Proteomes" id="UP000053257">
    <property type="component" value="Unassembled WGS sequence"/>
</dbReference>
<feature type="compositionally biased region" description="Basic residues" evidence="3">
    <location>
        <begin position="114"/>
        <end position="126"/>
    </location>
</feature>
<feature type="compositionally biased region" description="Low complexity" evidence="3">
    <location>
        <begin position="181"/>
        <end position="194"/>
    </location>
</feature>
<dbReference type="InterPro" id="IPR035979">
    <property type="entry name" value="RBD_domain_sf"/>
</dbReference>
<name>A0A0C3P4D0_PHLG1</name>
<accession>A0A0C3P4D0</accession>
<dbReference type="SUPFAM" id="SSF54928">
    <property type="entry name" value="RNA-binding domain, RBD"/>
    <property type="match status" value="2"/>
</dbReference>
<feature type="compositionally biased region" description="Basic residues" evidence="3">
    <location>
        <begin position="158"/>
        <end position="170"/>
    </location>
</feature>
<feature type="compositionally biased region" description="Basic residues" evidence="3">
    <location>
        <begin position="197"/>
        <end position="208"/>
    </location>
</feature>
<sequence length="337" mass="35543">MSEAPAAPVTENGVPPAAQEKVEETPGFKVFAGNLAYVTTDEGLKTFFAPVQEDILTAQVILRGTRSAGYGFVSLNTVEAAQKAVELLNGSELDGRQVIVEIAKPADQKEGRKERKVKRKPGRRGSKAVPGELTEAEANGEAVKAIEAAPATDDAAKPKKKKKNNRKKGRKTQEGEGAADGAVTEGEAASGTEGAAKKPRQRKPRAPRPPRPAGEEPAGEPSKNMLFVANLGFNIGDEELAAIFTDAGISVNSARIVRRRWGKPRKSKGYGFVDVGDEAAQAQAIELLQGKEVGGRPIAVKVAVNSQQEAEDTEGEAEASGPTEVKDESPETTVIAS</sequence>
<dbReference type="Gene3D" id="3.30.70.330">
    <property type="match status" value="2"/>
</dbReference>
<dbReference type="GO" id="GO:0003729">
    <property type="term" value="F:mRNA binding"/>
    <property type="evidence" value="ECO:0007669"/>
    <property type="project" value="TreeGrafter"/>
</dbReference>
<dbReference type="OrthoDB" id="439808at2759"/>
<proteinExistence type="predicted"/>
<dbReference type="EMBL" id="KN840438">
    <property type="protein sequence ID" value="KIP12829.1"/>
    <property type="molecule type" value="Genomic_DNA"/>
</dbReference>
<evidence type="ECO:0000313" key="6">
    <source>
        <dbReference type="Proteomes" id="UP000053257"/>
    </source>
</evidence>
<evidence type="ECO:0000259" key="4">
    <source>
        <dbReference type="PROSITE" id="PS50102"/>
    </source>
</evidence>
<evidence type="ECO:0000256" key="1">
    <source>
        <dbReference type="ARBA" id="ARBA00022884"/>
    </source>
</evidence>
<dbReference type="PROSITE" id="PS50102">
    <property type="entry name" value="RRM"/>
    <property type="match status" value="2"/>
</dbReference>
<reference evidence="5 6" key="1">
    <citation type="journal article" date="2014" name="PLoS Genet.">
        <title>Analysis of the Phlebiopsis gigantea genome, transcriptome and secretome provides insight into its pioneer colonization strategies of wood.</title>
        <authorList>
            <person name="Hori C."/>
            <person name="Ishida T."/>
            <person name="Igarashi K."/>
            <person name="Samejima M."/>
            <person name="Suzuki H."/>
            <person name="Master E."/>
            <person name="Ferreira P."/>
            <person name="Ruiz-Duenas F.J."/>
            <person name="Held B."/>
            <person name="Canessa P."/>
            <person name="Larrondo L.F."/>
            <person name="Schmoll M."/>
            <person name="Druzhinina I.S."/>
            <person name="Kubicek C.P."/>
            <person name="Gaskell J.A."/>
            <person name="Kersten P."/>
            <person name="St John F."/>
            <person name="Glasner J."/>
            <person name="Sabat G."/>
            <person name="Splinter BonDurant S."/>
            <person name="Syed K."/>
            <person name="Yadav J."/>
            <person name="Mgbeahuruike A.C."/>
            <person name="Kovalchuk A."/>
            <person name="Asiegbu F.O."/>
            <person name="Lackner G."/>
            <person name="Hoffmeister D."/>
            <person name="Rencoret J."/>
            <person name="Gutierrez A."/>
            <person name="Sun H."/>
            <person name="Lindquist E."/>
            <person name="Barry K."/>
            <person name="Riley R."/>
            <person name="Grigoriev I.V."/>
            <person name="Henrissat B."/>
            <person name="Kues U."/>
            <person name="Berka R.M."/>
            <person name="Martinez A.T."/>
            <person name="Covert S.F."/>
            <person name="Blanchette R.A."/>
            <person name="Cullen D."/>
        </authorList>
    </citation>
    <scope>NUCLEOTIDE SEQUENCE [LARGE SCALE GENOMIC DNA]</scope>
    <source>
        <strain evidence="5 6">11061_1 CR5-6</strain>
    </source>
</reference>
<dbReference type="PANTHER" id="PTHR48025:SF1">
    <property type="entry name" value="RRM DOMAIN-CONTAINING PROTEIN"/>
    <property type="match status" value="1"/>
</dbReference>
<dbReference type="InterPro" id="IPR012677">
    <property type="entry name" value="Nucleotide-bd_a/b_plait_sf"/>
</dbReference>
<keyword evidence="1 2" id="KW-0694">RNA-binding</keyword>
<feature type="domain" description="RRM" evidence="4">
    <location>
        <begin position="28"/>
        <end position="105"/>
    </location>
</feature>
<protein>
    <recommendedName>
        <fullName evidence="4">RRM domain-containing protein</fullName>
    </recommendedName>
</protein>
<dbReference type="STRING" id="745531.A0A0C3P4D0"/>
<feature type="region of interest" description="Disordered" evidence="3">
    <location>
        <begin position="1"/>
        <end position="21"/>
    </location>
</feature>
<feature type="compositionally biased region" description="Basic and acidic residues" evidence="3">
    <location>
        <begin position="104"/>
        <end position="113"/>
    </location>
</feature>
<dbReference type="InterPro" id="IPR050502">
    <property type="entry name" value="Euk_RNA-bind_prot"/>
</dbReference>
<dbReference type="CDD" id="cd00590">
    <property type="entry name" value="RRM_SF"/>
    <property type="match status" value="1"/>
</dbReference>
<dbReference type="PANTHER" id="PTHR48025">
    <property type="entry name" value="OS02G0815200 PROTEIN"/>
    <property type="match status" value="1"/>
</dbReference>
<dbReference type="HOGENOM" id="CLU_012062_9_1_1"/>
<evidence type="ECO:0000256" key="2">
    <source>
        <dbReference type="PROSITE-ProRule" id="PRU00176"/>
    </source>
</evidence>
<feature type="region of interest" description="Disordered" evidence="3">
    <location>
        <begin position="104"/>
        <end position="223"/>
    </location>
</feature>
<evidence type="ECO:0000313" key="5">
    <source>
        <dbReference type="EMBL" id="KIP12829.1"/>
    </source>
</evidence>
<dbReference type="AlphaFoldDB" id="A0A0C3P4D0"/>
<gene>
    <name evidence="5" type="ORF">PHLGIDRAFT_97531</name>
</gene>
<organism evidence="5 6">
    <name type="scientific">Phlebiopsis gigantea (strain 11061_1 CR5-6)</name>
    <name type="common">White-rot fungus</name>
    <name type="synonym">Peniophora gigantea</name>
    <dbReference type="NCBI Taxonomy" id="745531"/>
    <lineage>
        <taxon>Eukaryota</taxon>
        <taxon>Fungi</taxon>
        <taxon>Dikarya</taxon>
        <taxon>Basidiomycota</taxon>
        <taxon>Agaricomycotina</taxon>
        <taxon>Agaricomycetes</taxon>
        <taxon>Polyporales</taxon>
        <taxon>Phanerochaetaceae</taxon>
        <taxon>Phlebiopsis</taxon>
    </lineage>
</organism>
<dbReference type="SMART" id="SM00360">
    <property type="entry name" value="RRM"/>
    <property type="match status" value="2"/>
</dbReference>
<keyword evidence="6" id="KW-1185">Reference proteome</keyword>
<dbReference type="InterPro" id="IPR000504">
    <property type="entry name" value="RRM_dom"/>
</dbReference>
<dbReference type="Pfam" id="PF00076">
    <property type="entry name" value="RRM_1"/>
    <property type="match status" value="2"/>
</dbReference>
<feature type="region of interest" description="Disordered" evidence="3">
    <location>
        <begin position="305"/>
        <end position="337"/>
    </location>
</feature>